<reference evidence="2" key="1">
    <citation type="journal article" date="2020" name="Fungal Divers.">
        <title>Resolving the Mortierellaceae phylogeny through synthesis of multi-gene phylogenetics and phylogenomics.</title>
        <authorList>
            <person name="Vandepol N."/>
            <person name="Liber J."/>
            <person name="Desiro A."/>
            <person name="Na H."/>
            <person name="Kennedy M."/>
            <person name="Barry K."/>
            <person name="Grigoriev I.V."/>
            <person name="Miller A.N."/>
            <person name="O'Donnell K."/>
            <person name="Stajich J.E."/>
            <person name="Bonito G."/>
        </authorList>
    </citation>
    <scope>NUCLEOTIDE SEQUENCE</scope>
    <source>
        <strain evidence="2">NRRL 28262</strain>
    </source>
</reference>
<feature type="compositionally biased region" description="Low complexity" evidence="1">
    <location>
        <begin position="144"/>
        <end position="154"/>
    </location>
</feature>
<proteinExistence type="predicted"/>
<dbReference type="Proteomes" id="UP001194580">
    <property type="component" value="Unassembled WGS sequence"/>
</dbReference>
<dbReference type="AlphaFoldDB" id="A0AAD4H1Y4"/>
<feature type="compositionally biased region" description="Acidic residues" evidence="1">
    <location>
        <begin position="559"/>
        <end position="572"/>
    </location>
</feature>
<organism evidence="2 3">
    <name type="scientific">Linnemannia exigua</name>
    <dbReference type="NCBI Taxonomy" id="604196"/>
    <lineage>
        <taxon>Eukaryota</taxon>
        <taxon>Fungi</taxon>
        <taxon>Fungi incertae sedis</taxon>
        <taxon>Mucoromycota</taxon>
        <taxon>Mortierellomycotina</taxon>
        <taxon>Mortierellomycetes</taxon>
        <taxon>Mortierellales</taxon>
        <taxon>Mortierellaceae</taxon>
        <taxon>Linnemannia</taxon>
    </lineage>
</organism>
<dbReference type="EMBL" id="JAAAIL010001962">
    <property type="protein sequence ID" value="KAG0262473.1"/>
    <property type="molecule type" value="Genomic_DNA"/>
</dbReference>
<feature type="compositionally biased region" description="Pro residues" evidence="1">
    <location>
        <begin position="155"/>
        <end position="164"/>
    </location>
</feature>
<accession>A0AAD4H1Y4</accession>
<sequence length="696" mass="78154">MEPTSKRARHGKATTATTKTTASLKEPPLTADMTTFAARTLFSIPELAEIIGRFLNVRDQLHLSMTNRLLHQTLSPLFWSSLDLFNKPQAERLLQSPDAHLVLGRNFYRIQELKVQTSTLVYLINSMIRHPEDLPMTATTTTLATTTSFSESTPTPLPESPLPNPLTVTLPRLTRLTSLEFKTEQIPDGDNSVKDAYPEISVMPRLTWLLHLNSSLTQIRVSGCRVRSPFDAHLFIQALPSLTSLRDLELNFRMSAVRWEVVIELLFFCLPVSVENVSLCPSKLEDGIPPSLGLPPLPGGGQDTELAGLLGARRALGRRYGPLERLRRLQIEFVLETFSPPLWNHDGFRSISADLAQAVVQHCPRLRGLNSCGQASNDIIDALPQQSLETIANRSRHCEPKEMALCLQAISRSQYASLREVRIEECRHVRGSAVQAILWTCAALETLVIKGRPCVATRLKHLVEKDWVCTRLKTLEITVDLRQVRVPAVSLATMPAVYDATWTMLRRFYRQIGALTEIEVLNLGIRSKEMQYLDENGQERVAIVDKPKSKKRQARSQGEEDDSWSADDDTSEYETARTKGSVVASNADATFPGLLSLGDECTRRAGYLNCLAGLTKLRELRGHVQVTTSETLRTVGLRELEWMLEHWPKLEVAELVPVVKTIQSKPRRPLPGDKLPPHIVWLQQQRPDIHIKKDSS</sequence>
<feature type="region of interest" description="Disordered" evidence="1">
    <location>
        <begin position="1"/>
        <end position="23"/>
    </location>
</feature>
<feature type="region of interest" description="Disordered" evidence="1">
    <location>
        <begin position="144"/>
        <end position="164"/>
    </location>
</feature>
<feature type="region of interest" description="Disordered" evidence="1">
    <location>
        <begin position="544"/>
        <end position="579"/>
    </location>
</feature>
<protein>
    <recommendedName>
        <fullName evidence="4">F-box domain-containing protein</fullName>
    </recommendedName>
</protein>
<dbReference type="Gene3D" id="3.80.10.10">
    <property type="entry name" value="Ribonuclease Inhibitor"/>
    <property type="match status" value="1"/>
</dbReference>
<feature type="compositionally biased region" description="Low complexity" evidence="1">
    <location>
        <begin position="13"/>
        <end position="22"/>
    </location>
</feature>
<dbReference type="InterPro" id="IPR032675">
    <property type="entry name" value="LRR_dom_sf"/>
</dbReference>
<feature type="compositionally biased region" description="Basic residues" evidence="1">
    <location>
        <begin position="1"/>
        <end position="12"/>
    </location>
</feature>
<evidence type="ECO:0000313" key="2">
    <source>
        <dbReference type="EMBL" id="KAG0262473.1"/>
    </source>
</evidence>
<comment type="caution">
    <text evidence="2">The sequence shown here is derived from an EMBL/GenBank/DDBJ whole genome shotgun (WGS) entry which is preliminary data.</text>
</comment>
<evidence type="ECO:0000313" key="3">
    <source>
        <dbReference type="Proteomes" id="UP001194580"/>
    </source>
</evidence>
<name>A0AAD4H1Y4_9FUNG</name>
<gene>
    <name evidence="2" type="ORF">BGZ95_004018</name>
</gene>
<evidence type="ECO:0000256" key="1">
    <source>
        <dbReference type="SAM" id="MobiDB-lite"/>
    </source>
</evidence>
<dbReference type="SUPFAM" id="SSF52047">
    <property type="entry name" value="RNI-like"/>
    <property type="match status" value="1"/>
</dbReference>
<keyword evidence="3" id="KW-1185">Reference proteome</keyword>
<evidence type="ECO:0008006" key="4">
    <source>
        <dbReference type="Google" id="ProtNLM"/>
    </source>
</evidence>